<accession>A0A250DQ33</accession>
<dbReference type="InterPro" id="IPR050109">
    <property type="entry name" value="HTH-type_TetR-like_transc_reg"/>
</dbReference>
<dbReference type="PANTHER" id="PTHR30328">
    <property type="entry name" value="TRANSCRIPTIONAL REPRESSOR"/>
    <property type="match status" value="1"/>
</dbReference>
<reference evidence="4 5" key="1">
    <citation type="submission" date="2017-09" db="EMBL/GenBank/DDBJ databases">
        <title>The diverse metabolic capabilities of V. boronicumulans make it an excellent choice for continued studies on novel biodegradation.</title>
        <authorList>
            <person name="Sun S."/>
        </authorList>
    </citation>
    <scope>NUCLEOTIDE SEQUENCE [LARGE SCALE GENOMIC DNA]</scope>
    <source>
        <strain evidence="4 5">J1</strain>
    </source>
</reference>
<dbReference type="InterPro" id="IPR041474">
    <property type="entry name" value="NicS_C"/>
</dbReference>
<dbReference type="Gene3D" id="1.10.10.60">
    <property type="entry name" value="Homeodomain-like"/>
    <property type="match status" value="1"/>
</dbReference>
<dbReference type="PANTHER" id="PTHR30328:SF54">
    <property type="entry name" value="HTH-TYPE TRANSCRIPTIONAL REPRESSOR SCO4008"/>
    <property type="match status" value="1"/>
</dbReference>
<proteinExistence type="predicted"/>
<evidence type="ECO:0000313" key="4">
    <source>
        <dbReference type="EMBL" id="ATA56470.1"/>
    </source>
</evidence>
<dbReference type="EMBL" id="CP023284">
    <property type="protein sequence ID" value="ATA56470.1"/>
    <property type="molecule type" value="Genomic_DNA"/>
</dbReference>
<protein>
    <recommendedName>
        <fullName evidence="3">HTH tetR-type domain-containing protein</fullName>
    </recommendedName>
</protein>
<dbReference type="Pfam" id="PF17938">
    <property type="entry name" value="TetR_C_29"/>
    <property type="match status" value="1"/>
</dbReference>
<dbReference type="InterPro" id="IPR036271">
    <property type="entry name" value="Tet_transcr_reg_TetR-rel_C_sf"/>
</dbReference>
<organism evidence="4 5">
    <name type="scientific">Variovorax boronicumulans</name>
    <dbReference type="NCBI Taxonomy" id="436515"/>
    <lineage>
        <taxon>Bacteria</taxon>
        <taxon>Pseudomonadati</taxon>
        <taxon>Pseudomonadota</taxon>
        <taxon>Betaproteobacteria</taxon>
        <taxon>Burkholderiales</taxon>
        <taxon>Comamonadaceae</taxon>
        <taxon>Variovorax</taxon>
    </lineage>
</organism>
<dbReference type="SUPFAM" id="SSF46689">
    <property type="entry name" value="Homeodomain-like"/>
    <property type="match status" value="1"/>
</dbReference>
<name>A0A250DQ33_9BURK</name>
<keyword evidence="1 2" id="KW-0238">DNA-binding</keyword>
<dbReference type="Pfam" id="PF00440">
    <property type="entry name" value="TetR_N"/>
    <property type="match status" value="1"/>
</dbReference>
<sequence>MRSSRSRWRRCRPHADADGCRACNNQTPRHKKEWRASRLIAGRVFAACARLRDAIQNRPMATLAPSRKETILARAEQHFADHGFQGASLSAIARDCEVGNPGLLHHFASKEVLYRAVLEKQAEDLTARICKRVEAAPDLPARLQAFVALQVEWMHARPTGFKLVTRELLDNAERIQHAQTRPLEGFLQASLGLVAAAQAAGLVRDDLSAVVVLTLIFGMLNYAKMARPTFAKTFAEPALKSDTAWMKAMARDVLRVISPP</sequence>
<evidence type="ECO:0000313" key="5">
    <source>
        <dbReference type="Proteomes" id="UP000217154"/>
    </source>
</evidence>
<feature type="domain" description="HTH tetR-type" evidence="3">
    <location>
        <begin position="65"/>
        <end position="125"/>
    </location>
</feature>
<gene>
    <name evidence="4" type="ORF">CKY39_26960</name>
</gene>
<evidence type="ECO:0000259" key="3">
    <source>
        <dbReference type="PROSITE" id="PS50977"/>
    </source>
</evidence>
<dbReference type="InterPro" id="IPR001647">
    <property type="entry name" value="HTH_TetR"/>
</dbReference>
<feature type="DNA-binding region" description="H-T-H motif" evidence="2">
    <location>
        <begin position="88"/>
        <end position="107"/>
    </location>
</feature>
<evidence type="ECO:0000256" key="1">
    <source>
        <dbReference type="ARBA" id="ARBA00023125"/>
    </source>
</evidence>
<dbReference type="Proteomes" id="UP000217154">
    <property type="component" value="Chromosome"/>
</dbReference>
<evidence type="ECO:0000256" key="2">
    <source>
        <dbReference type="PROSITE-ProRule" id="PRU00335"/>
    </source>
</evidence>
<dbReference type="Gene3D" id="1.10.357.10">
    <property type="entry name" value="Tetracycline Repressor, domain 2"/>
    <property type="match status" value="1"/>
</dbReference>
<dbReference type="AlphaFoldDB" id="A0A250DQ33"/>
<dbReference type="GO" id="GO:0003677">
    <property type="term" value="F:DNA binding"/>
    <property type="evidence" value="ECO:0007669"/>
    <property type="project" value="UniProtKB-UniRule"/>
</dbReference>
<dbReference type="PROSITE" id="PS50977">
    <property type="entry name" value="HTH_TETR_2"/>
    <property type="match status" value="1"/>
</dbReference>
<dbReference type="SUPFAM" id="SSF48498">
    <property type="entry name" value="Tetracyclin repressor-like, C-terminal domain"/>
    <property type="match status" value="1"/>
</dbReference>
<dbReference type="KEGG" id="vbo:CKY39_26960"/>
<dbReference type="InterPro" id="IPR009057">
    <property type="entry name" value="Homeodomain-like_sf"/>
</dbReference>